<dbReference type="WBParaSite" id="PSU_v2.g5266.t1">
    <property type="protein sequence ID" value="PSU_v2.g5266.t1"/>
    <property type="gene ID" value="PSU_v2.g5266"/>
</dbReference>
<feature type="transmembrane region" description="Helical" evidence="1">
    <location>
        <begin position="89"/>
        <end position="114"/>
    </location>
</feature>
<keyword evidence="1" id="KW-1133">Transmembrane helix</keyword>
<evidence type="ECO:0000313" key="2">
    <source>
        <dbReference type="Proteomes" id="UP000887577"/>
    </source>
</evidence>
<protein>
    <submittedName>
        <fullName evidence="3">Uncharacterized protein</fullName>
    </submittedName>
</protein>
<dbReference type="AlphaFoldDB" id="A0A914YZ90"/>
<proteinExistence type="predicted"/>
<name>A0A914YZ90_9BILA</name>
<keyword evidence="2" id="KW-1185">Reference proteome</keyword>
<dbReference type="Proteomes" id="UP000887577">
    <property type="component" value="Unplaced"/>
</dbReference>
<organism evidence="2 3">
    <name type="scientific">Panagrolaimus superbus</name>
    <dbReference type="NCBI Taxonomy" id="310955"/>
    <lineage>
        <taxon>Eukaryota</taxon>
        <taxon>Metazoa</taxon>
        <taxon>Ecdysozoa</taxon>
        <taxon>Nematoda</taxon>
        <taxon>Chromadorea</taxon>
        <taxon>Rhabditida</taxon>
        <taxon>Tylenchina</taxon>
        <taxon>Panagrolaimomorpha</taxon>
        <taxon>Panagrolaimoidea</taxon>
        <taxon>Panagrolaimidae</taxon>
        <taxon>Panagrolaimus</taxon>
    </lineage>
</organism>
<sequence length="119" mass="13117">MSSKVLEQVDDSEIPVTEETMVVKPASAVKVIPFVPQVVVDGQIPAGYFQYQSVYPMPINFVPSHPMPINFVPSHPAQNLLSLDTFDKFILVCICIFLFGVFVGISILSGITLYNNLTL</sequence>
<evidence type="ECO:0000313" key="3">
    <source>
        <dbReference type="WBParaSite" id="PSU_v2.g5266.t1"/>
    </source>
</evidence>
<keyword evidence="1" id="KW-0812">Transmembrane</keyword>
<evidence type="ECO:0000256" key="1">
    <source>
        <dbReference type="SAM" id="Phobius"/>
    </source>
</evidence>
<reference evidence="3" key="1">
    <citation type="submission" date="2022-11" db="UniProtKB">
        <authorList>
            <consortium name="WormBaseParasite"/>
        </authorList>
    </citation>
    <scope>IDENTIFICATION</scope>
</reference>
<keyword evidence="1" id="KW-0472">Membrane</keyword>
<accession>A0A914YZ90</accession>